<dbReference type="Proteomes" id="UP000652219">
    <property type="component" value="Unassembled WGS sequence"/>
</dbReference>
<comment type="caution">
    <text evidence="2">The sequence shown here is derived from an EMBL/GenBank/DDBJ whole genome shotgun (WGS) entry which is preliminary data.</text>
</comment>
<sequence length="78" mass="8494">MQHNADYRPREVENTILAGSTALLRRTLSDSFPKRPSAGLRSADGRLKIGEKVASCRRAERALSSPVAGNFVPDESPN</sequence>
<reference evidence="2 3" key="1">
    <citation type="journal article" date="2020" name="Phytopathology">
        <title>Genome Sequence Resources of Colletotrichum truncatum, C. plurivorum, C. musicola, and C. sojae: Four Species Pathogenic to Soybean (Glycine max).</title>
        <authorList>
            <person name="Rogerio F."/>
            <person name="Boufleur T.R."/>
            <person name="Ciampi-Guillardi M."/>
            <person name="Sukno S.A."/>
            <person name="Thon M.R."/>
            <person name="Massola Junior N.S."/>
            <person name="Baroncelli R."/>
        </authorList>
    </citation>
    <scope>NUCLEOTIDE SEQUENCE [LARGE SCALE GENOMIC DNA]</scope>
    <source>
        <strain evidence="2 3">LFN0009</strain>
    </source>
</reference>
<evidence type="ECO:0000313" key="2">
    <source>
        <dbReference type="EMBL" id="KAF6798268.1"/>
    </source>
</evidence>
<feature type="region of interest" description="Disordered" evidence="1">
    <location>
        <begin position="59"/>
        <end position="78"/>
    </location>
</feature>
<proteinExistence type="predicted"/>
<gene>
    <name evidence="2" type="ORF">CSOJ01_12700</name>
</gene>
<evidence type="ECO:0000256" key="1">
    <source>
        <dbReference type="SAM" id="MobiDB-lite"/>
    </source>
</evidence>
<accession>A0A8H6MM17</accession>
<name>A0A8H6MM17_9PEZI</name>
<organism evidence="2 3">
    <name type="scientific">Colletotrichum sojae</name>
    <dbReference type="NCBI Taxonomy" id="2175907"/>
    <lineage>
        <taxon>Eukaryota</taxon>
        <taxon>Fungi</taxon>
        <taxon>Dikarya</taxon>
        <taxon>Ascomycota</taxon>
        <taxon>Pezizomycotina</taxon>
        <taxon>Sordariomycetes</taxon>
        <taxon>Hypocreomycetidae</taxon>
        <taxon>Glomerellales</taxon>
        <taxon>Glomerellaceae</taxon>
        <taxon>Colletotrichum</taxon>
        <taxon>Colletotrichum orchidearum species complex</taxon>
    </lineage>
</organism>
<keyword evidence="3" id="KW-1185">Reference proteome</keyword>
<dbReference type="EMBL" id="WIGN01000336">
    <property type="protein sequence ID" value="KAF6798268.1"/>
    <property type="molecule type" value="Genomic_DNA"/>
</dbReference>
<evidence type="ECO:0000313" key="3">
    <source>
        <dbReference type="Proteomes" id="UP000652219"/>
    </source>
</evidence>
<dbReference type="AlphaFoldDB" id="A0A8H6MM17"/>
<protein>
    <submittedName>
        <fullName evidence="2">Uncharacterized protein</fullName>
    </submittedName>
</protein>